<dbReference type="InterPro" id="IPR038499">
    <property type="entry name" value="BRO1_sf"/>
</dbReference>
<evidence type="ECO:0000256" key="1">
    <source>
        <dbReference type="ARBA" id="ARBA00004177"/>
    </source>
</evidence>
<keyword evidence="5" id="KW-0175">Coiled coil</keyword>
<dbReference type="Gene3D" id="1.20.120.560">
    <property type="entry name" value="alix/aip1 in complex with the ypdl late domain"/>
    <property type="match status" value="1"/>
</dbReference>
<feature type="coiled-coil region" evidence="5">
    <location>
        <begin position="493"/>
        <end position="520"/>
    </location>
</feature>
<evidence type="ECO:0000313" key="8">
    <source>
        <dbReference type="Proteomes" id="UP000887569"/>
    </source>
</evidence>
<proteinExistence type="predicted"/>
<sequence>MEGMPRLPMLAPELKFSTTSLPPEFATKIKEYILMHYQDDPSKYEAAINEMISLRAQFGRLIADVETVCQMKRYYAQLTMMKNRFPMEEGDPLKIPFSWFDKAMDMPNSSVFEDVNFELAYVMFNIGAVHAAIAVNEMRNDLDSIKGAFTHFQCAAFPFQHIRDKMNATKYSSVDFEPSLLTWYVNILLAQAQECILEKSLIDHRKNTVIAKIAIYLRDVYMNCCEHLESSGISDVVSSSKYREWLRTCNVKAELYGAVAMVHLGEQADIDKKMGHRLAYYEIASDHVKAAAKFVEKDKRESLRQAVVFATDVVVAKETNAKKENDFIYHERVPKREELGIVEGVAMVKPIGFEATDRSVAGDDLFAALLPMNVLKSVSMYSEEKAKFKRAILERVEAKDKELDEYLLSLQLEEINLDKSVDELKLPEMLLERSAAFNAQPDAFPDLLDKLQRVGHCAIEADHKLDDLHNRLSAIDSPDLINDVGFKAIKKELERISEHHMKARTNNAQLQRAIAAHSENLRVLAMPLNELNRRICGPVVKPSETAEGAQLKRMIDKTEEMRAQRRHLLETLCRDIESDDITAKCLTEKDTDNTDLYSKELKKHDEVVRLVDMNLSAQTKILAALTEANANFADCRRQVMELNKSRADQILALTAAYDVYMDVLQKADEGLKFYSTLFSLVRTLDEAMEGVENAYEEEKIAKEKEKQRLEEEKRELRMAREASESMEQFRIQKMDSSSSNLQSSVEYPTNAGGLPPSGGGARLKDYLSYYRSKIAGQLPPSSQQHHIGVMPPYSPAFPQYAQGYSAGTGAAFVSSSSVGPNAALTQPLHSGISLAGGVPPAASATMRNMLPQAIQPQHREGIPLEHRQIPLATPSQPLMPQVTYMPEKSVNHNPPTTGTPSNMHMASRSSIASCVSLPTGGSGSVIGSAQEQTSSDQAPTCNQLSAPNVAPIVSTGNFMPQSHPASASQLQSPSFVSSALGNSESGVLSPWHQSLLANPESLIYGGGRLLNQSASMLQSHIKNMEPSNMGAMPSSTSVIKQPPGVSHRLASSGQNAAPYTPSSLELDLMSSPLNANLPAPLMPSSQQVQTRSTNSTTTLPDATNTIGKSNLQPTFKNDILTQNVQQPCVSSQSTLSHSTNGDIVQMQAMQSSIEGNVATCGESTATEQSSACVAASAAAVAIQPLPRPAAAVAPIMQSSGSTSLAPDVVLGMTSVTSMTYSCSTSAAHKPPQAAPSPSGEVPSSNHTNEGNQNLFSDILNPQTFTIGEGDTTRLEKRQLREQFKAQGTAAQLPPLNPADPLNCLDAHY</sequence>
<dbReference type="Proteomes" id="UP000887569">
    <property type="component" value="Unplaced"/>
</dbReference>
<dbReference type="Gene3D" id="1.20.140.50">
    <property type="entry name" value="alix/aip1 like domains"/>
    <property type="match status" value="1"/>
</dbReference>
<evidence type="ECO:0000313" key="9">
    <source>
        <dbReference type="WBParaSite" id="PgR165_g005_t01"/>
    </source>
</evidence>
<reference evidence="9" key="1">
    <citation type="submission" date="2022-11" db="UniProtKB">
        <authorList>
            <consortium name="WormBaseParasite"/>
        </authorList>
    </citation>
    <scope>IDENTIFICATION</scope>
</reference>
<feature type="region of interest" description="Disordered" evidence="6">
    <location>
        <begin position="1284"/>
        <end position="1308"/>
    </location>
</feature>
<dbReference type="InterPro" id="IPR025304">
    <property type="entry name" value="ALIX_V_dom"/>
</dbReference>
<accession>A0A915CHQ0</accession>
<keyword evidence="4" id="KW-0967">Endosome</keyword>
<feature type="compositionally biased region" description="Polar residues" evidence="6">
    <location>
        <begin position="734"/>
        <end position="747"/>
    </location>
</feature>
<keyword evidence="3" id="KW-0963">Cytoplasm</keyword>
<dbReference type="PANTHER" id="PTHR23030:SF30">
    <property type="entry name" value="TYROSINE-PROTEIN PHOSPHATASE NON-RECEPTOR TYPE 23"/>
    <property type="match status" value="1"/>
</dbReference>
<dbReference type="PANTHER" id="PTHR23030">
    <property type="entry name" value="PCD6 INTERACTING PROTEIN-RELATED"/>
    <property type="match status" value="1"/>
</dbReference>
<dbReference type="Pfam" id="PF03097">
    <property type="entry name" value="BRO1"/>
    <property type="match status" value="1"/>
</dbReference>
<feature type="region of interest" description="Disordered" evidence="6">
    <location>
        <begin position="733"/>
        <end position="758"/>
    </location>
</feature>
<dbReference type="Pfam" id="PF13949">
    <property type="entry name" value="ALIX_LYPXL_bnd"/>
    <property type="match status" value="1"/>
</dbReference>
<evidence type="ECO:0000256" key="2">
    <source>
        <dbReference type="ARBA" id="ARBA00004496"/>
    </source>
</evidence>
<dbReference type="Gene3D" id="1.25.40.280">
    <property type="entry name" value="alix/aip1 like domains"/>
    <property type="match status" value="1"/>
</dbReference>
<feature type="region of interest" description="Disordered" evidence="6">
    <location>
        <begin position="1042"/>
        <end position="1061"/>
    </location>
</feature>
<dbReference type="PROSITE" id="PS51180">
    <property type="entry name" value="BRO1"/>
    <property type="match status" value="1"/>
</dbReference>
<protein>
    <submittedName>
        <fullName evidence="9">BRO1 domain-containing protein</fullName>
    </submittedName>
</protein>
<dbReference type="GO" id="GO:0043328">
    <property type="term" value="P:protein transport to vacuole involved in ubiquitin-dependent protein catabolic process via the multivesicular body sorting pathway"/>
    <property type="evidence" value="ECO:0007669"/>
    <property type="project" value="TreeGrafter"/>
</dbReference>
<feature type="coiled-coil region" evidence="5">
    <location>
        <begin position="688"/>
        <end position="729"/>
    </location>
</feature>
<dbReference type="WBParaSite" id="PgR165_g005_t01">
    <property type="protein sequence ID" value="PgR165_g005_t01"/>
    <property type="gene ID" value="PgR165_g005"/>
</dbReference>
<evidence type="ECO:0000256" key="6">
    <source>
        <dbReference type="SAM" id="MobiDB-lite"/>
    </source>
</evidence>
<feature type="domain" description="BRO1" evidence="7">
    <location>
        <begin position="8"/>
        <end position="403"/>
    </location>
</feature>
<evidence type="ECO:0000256" key="3">
    <source>
        <dbReference type="ARBA" id="ARBA00022490"/>
    </source>
</evidence>
<dbReference type="GO" id="GO:0005768">
    <property type="term" value="C:endosome"/>
    <property type="evidence" value="ECO:0007669"/>
    <property type="project" value="UniProtKB-SubCell"/>
</dbReference>
<keyword evidence="8" id="KW-1185">Reference proteome</keyword>
<dbReference type="GO" id="GO:0045022">
    <property type="term" value="P:early endosome to late endosome transport"/>
    <property type="evidence" value="ECO:0007669"/>
    <property type="project" value="TreeGrafter"/>
</dbReference>
<dbReference type="SMART" id="SM01041">
    <property type="entry name" value="BRO1"/>
    <property type="match status" value="1"/>
</dbReference>
<feature type="compositionally biased region" description="Polar residues" evidence="6">
    <location>
        <begin position="1241"/>
        <end position="1255"/>
    </location>
</feature>
<feature type="compositionally biased region" description="Polar residues" evidence="6">
    <location>
        <begin position="1049"/>
        <end position="1061"/>
    </location>
</feature>
<dbReference type="GO" id="GO:0032456">
    <property type="term" value="P:endocytic recycling"/>
    <property type="evidence" value="ECO:0007669"/>
    <property type="project" value="TreeGrafter"/>
</dbReference>
<name>A0A915CHQ0_PARUN</name>
<organism evidence="8 9">
    <name type="scientific">Parascaris univalens</name>
    <name type="common">Nematode worm</name>
    <dbReference type="NCBI Taxonomy" id="6257"/>
    <lineage>
        <taxon>Eukaryota</taxon>
        <taxon>Metazoa</taxon>
        <taxon>Ecdysozoa</taxon>
        <taxon>Nematoda</taxon>
        <taxon>Chromadorea</taxon>
        <taxon>Rhabditida</taxon>
        <taxon>Spirurina</taxon>
        <taxon>Ascaridomorpha</taxon>
        <taxon>Ascaridoidea</taxon>
        <taxon>Ascarididae</taxon>
        <taxon>Parascaris</taxon>
    </lineage>
</organism>
<comment type="subcellular location">
    <subcellularLocation>
        <location evidence="2">Cytoplasm</location>
    </subcellularLocation>
    <subcellularLocation>
        <location evidence="1">Endosome</location>
    </subcellularLocation>
</comment>
<evidence type="ECO:0000256" key="4">
    <source>
        <dbReference type="ARBA" id="ARBA00022753"/>
    </source>
</evidence>
<feature type="region of interest" description="Disordered" evidence="6">
    <location>
        <begin position="1223"/>
        <end position="1255"/>
    </location>
</feature>
<evidence type="ECO:0000259" key="7">
    <source>
        <dbReference type="PROSITE" id="PS51180"/>
    </source>
</evidence>
<feature type="region of interest" description="Disordered" evidence="6">
    <location>
        <begin position="1082"/>
        <end position="1110"/>
    </location>
</feature>
<feature type="compositionally biased region" description="Polar residues" evidence="6">
    <location>
        <begin position="1083"/>
        <end position="1110"/>
    </location>
</feature>
<evidence type="ECO:0000256" key="5">
    <source>
        <dbReference type="SAM" id="Coils"/>
    </source>
</evidence>
<dbReference type="InterPro" id="IPR004328">
    <property type="entry name" value="BRO1_dom"/>
</dbReference>